<sequence length="72" mass="7532">MVEDPSKAGSPVPIAAVRSGAIDSRRAPCHQPYSPTLSTLRATNLPTIDGNERTPAQCEAVPGDDGDEEEDA</sequence>
<feature type="region of interest" description="Disordered" evidence="1">
    <location>
        <begin position="23"/>
        <end position="72"/>
    </location>
</feature>
<protein>
    <submittedName>
        <fullName evidence="2">Uncharacterized protein</fullName>
    </submittedName>
</protein>
<organism evidence="2 3">
    <name type="scientific">Oryza sativa subsp. japonica</name>
    <name type="common">Rice</name>
    <dbReference type="NCBI Taxonomy" id="39947"/>
    <lineage>
        <taxon>Eukaryota</taxon>
        <taxon>Viridiplantae</taxon>
        <taxon>Streptophyta</taxon>
        <taxon>Embryophyta</taxon>
        <taxon>Tracheophyta</taxon>
        <taxon>Spermatophyta</taxon>
        <taxon>Magnoliopsida</taxon>
        <taxon>Liliopsida</taxon>
        <taxon>Poales</taxon>
        <taxon>Poaceae</taxon>
        <taxon>BOP clade</taxon>
        <taxon>Oryzoideae</taxon>
        <taxon>Oryzeae</taxon>
        <taxon>Oryzinae</taxon>
        <taxon>Oryza</taxon>
        <taxon>Oryza sativa</taxon>
    </lineage>
</organism>
<evidence type="ECO:0000313" key="2">
    <source>
        <dbReference type="EMBL" id="AAN64502.1"/>
    </source>
</evidence>
<feature type="compositionally biased region" description="Acidic residues" evidence="1">
    <location>
        <begin position="62"/>
        <end position="72"/>
    </location>
</feature>
<proteinExistence type="predicted"/>
<dbReference type="Proteomes" id="UP000000763">
    <property type="component" value="Chromosome 3"/>
</dbReference>
<evidence type="ECO:0000313" key="3">
    <source>
        <dbReference type="Proteomes" id="UP000000763"/>
    </source>
</evidence>
<reference evidence="3" key="2">
    <citation type="journal article" date="2008" name="Nucleic Acids Res.">
        <title>The rice annotation project database (RAP-DB): 2008 update.</title>
        <authorList>
            <consortium name="The rice annotation project (RAP)"/>
        </authorList>
    </citation>
    <scope>GENOME REANNOTATION</scope>
    <source>
        <strain evidence="3">cv. Nipponbare</strain>
    </source>
</reference>
<accession>Q8H8V2</accession>
<feature type="compositionally biased region" description="Polar residues" evidence="1">
    <location>
        <begin position="33"/>
        <end position="46"/>
    </location>
</feature>
<dbReference type="EMBL" id="AC084405">
    <property type="protein sequence ID" value="AAN64502.1"/>
    <property type="molecule type" value="Genomic_DNA"/>
</dbReference>
<evidence type="ECO:0000256" key="1">
    <source>
        <dbReference type="SAM" id="MobiDB-lite"/>
    </source>
</evidence>
<reference evidence="3" key="1">
    <citation type="journal article" date="2005" name="Nature">
        <title>The map-based sequence of the rice genome.</title>
        <authorList>
            <consortium name="International rice genome sequencing project (IRGSP)"/>
            <person name="Matsumoto T."/>
            <person name="Wu J."/>
            <person name="Kanamori H."/>
            <person name="Katayose Y."/>
            <person name="Fujisawa M."/>
            <person name="Namiki N."/>
            <person name="Mizuno H."/>
            <person name="Yamamoto K."/>
            <person name="Antonio B.A."/>
            <person name="Baba T."/>
            <person name="Sakata K."/>
            <person name="Nagamura Y."/>
            <person name="Aoki H."/>
            <person name="Arikawa K."/>
            <person name="Arita K."/>
            <person name="Bito T."/>
            <person name="Chiden Y."/>
            <person name="Fujitsuka N."/>
            <person name="Fukunaka R."/>
            <person name="Hamada M."/>
            <person name="Harada C."/>
            <person name="Hayashi A."/>
            <person name="Hijishita S."/>
            <person name="Honda M."/>
            <person name="Hosokawa S."/>
            <person name="Ichikawa Y."/>
            <person name="Idonuma A."/>
            <person name="Iijima M."/>
            <person name="Ikeda M."/>
            <person name="Ikeno M."/>
            <person name="Ito K."/>
            <person name="Ito S."/>
            <person name="Ito T."/>
            <person name="Ito Y."/>
            <person name="Ito Y."/>
            <person name="Iwabuchi A."/>
            <person name="Kamiya K."/>
            <person name="Karasawa W."/>
            <person name="Kurita K."/>
            <person name="Katagiri S."/>
            <person name="Kikuta A."/>
            <person name="Kobayashi H."/>
            <person name="Kobayashi N."/>
            <person name="Machita K."/>
            <person name="Maehara T."/>
            <person name="Masukawa M."/>
            <person name="Mizubayashi T."/>
            <person name="Mukai Y."/>
            <person name="Nagasaki H."/>
            <person name="Nagata Y."/>
            <person name="Naito S."/>
            <person name="Nakashima M."/>
            <person name="Nakama Y."/>
            <person name="Nakamichi Y."/>
            <person name="Nakamura M."/>
            <person name="Meguro A."/>
            <person name="Negishi M."/>
            <person name="Ohta I."/>
            <person name="Ohta T."/>
            <person name="Okamoto M."/>
            <person name="Ono N."/>
            <person name="Saji S."/>
            <person name="Sakaguchi M."/>
            <person name="Sakai K."/>
            <person name="Shibata M."/>
            <person name="Shimokawa T."/>
            <person name="Song J."/>
            <person name="Takazaki Y."/>
            <person name="Terasawa K."/>
            <person name="Tsugane M."/>
            <person name="Tsuji K."/>
            <person name="Ueda S."/>
            <person name="Waki K."/>
            <person name="Yamagata H."/>
            <person name="Yamamoto M."/>
            <person name="Yamamoto S."/>
            <person name="Yamane H."/>
            <person name="Yoshiki S."/>
            <person name="Yoshihara R."/>
            <person name="Yukawa K."/>
            <person name="Zhong H."/>
            <person name="Yano M."/>
            <person name="Yuan Q."/>
            <person name="Ouyang S."/>
            <person name="Liu J."/>
            <person name="Jones K.M."/>
            <person name="Gansberger K."/>
            <person name="Moffat K."/>
            <person name="Hill J."/>
            <person name="Bera J."/>
            <person name="Fadrosh D."/>
            <person name="Jin S."/>
            <person name="Johri S."/>
            <person name="Kim M."/>
            <person name="Overton L."/>
            <person name="Reardon M."/>
            <person name="Tsitrin T."/>
            <person name="Vuong H."/>
            <person name="Weaver B."/>
            <person name="Ciecko A."/>
            <person name="Tallon L."/>
            <person name="Jackson J."/>
            <person name="Pai G."/>
            <person name="Aken S.V."/>
            <person name="Utterback T."/>
            <person name="Reidmuller S."/>
            <person name="Feldblyum T."/>
            <person name="Hsiao J."/>
            <person name="Zismann V."/>
            <person name="Iobst S."/>
            <person name="de Vazeille A.R."/>
            <person name="Buell C.R."/>
            <person name="Ying K."/>
            <person name="Li Y."/>
            <person name="Lu T."/>
            <person name="Huang Y."/>
            <person name="Zhao Q."/>
            <person name="Feng Q."/>
            <person name="Zhang L."/>
            <person name="Zhu J."/>
            <person name="Weng Q."/>
            <person name="Mu J."/>
            <person name="Lu Y."/>
            <person name="Fan D."/>
            <person name="Liu Y."/>
            <person name="Guan J."/>
            <person name="Zhang Y."/>
            <person name="Yu S."/>
            <person name="Liu X."/>
            <person name="Zhang Y."/>
            <person name="Hong G."/>
            <person name="Han B."/>
            <person name="Choisne N."/>
            <person name="Demange N."/>
            <person name="Orjeda G."/>
            <person name="Samain S."/>
            <person name="Cattolico L."/>
            <person name="Pelletier E."/>
            <person name="Couloux A."/>
            <person name="Segurens B."/>
            <person name="Wincker P."/>
            <person name="D'Hont A."/>
            <person name="Scarpelli C."/>
            <person name="Weissenbach J."/>
            <person name="Salanoubat M."/>
            <person name="Quetier F."/>
            <person name="Yu Y."/>
            <person name="Kim H.R."/>
            <person name="Rambo T."/>
            <person name="Currie J."/>
            <person name="Collura K."/>
            <person name="Luo M."/>
            <person name="Yang T."/>
            <person name="Ammiraju J.S.S."/>
            <person name="Engler F."/>
            <person name="Soderlund C."/>
            <person name="Wing R.A."/>
            <person name="Palmer L.E."/>
            <person name="de la Bastide M."/>
            <person name="Spiegel L."/>
            <person name="Nascimento L."/>
            <person name="Zutavern T."/>
            <person name="O'Shaughnessy A."/>
            <person name="Dike S."/>
            <person name="Dedhia N."/>
            <person name="Preston R."/>
            <person name="Balija V."/>
            <person name="McCombie W.R."/>
            <person name="Chow T."/>
            <person name="Chen H."/>
            <person name="Chung M."/>
            <person name="Chen C."/>
            <person name="Shaw J."/>
            <person name="Wu H."/>
            <person name="Hsiao K."/>
            <person name="Chao Y."/>
            <person name="Chu M."/>
            <person name="Cheng C."/>
            <person name="Hour A."/>
            <person name="Lee P."/>
            <person name="Lin S."/>
            <person name="Lin Y."/>
            <person name="Liou J."/>
            <person name="Liu S."/>
            <person name="Hsing Y."/>
            <person name="Raghuvanshi S."/>
            <person name="Mohanty A."/>
            <person name="Bharti A.K."/>
            <person name="Gaur A."/>
            <person name="Gupta V."/>
            <person name="Kumar D."/>
            <person name="Ravi V."/>
            <person name="Vij S."/>
            <person name="Kapur A."/>
            <person name="Khurana P."/>
            <person name="Khurana P."/>
            <person name="Khurana J.P."/>
            <person name="Tyagi A.K."/>
            <person name="Gaikwad K."/>
            <person name="Singh A."/>
            <person name="Dalal V."/>
            <person name="Srivastava S."/>
            <person name="Dixit A."/>
            <person name="Pal A.K."/>
            <person name="Ghazi I.A."/>
            <person name="Yadav M."/>
            <person name="Pandit A."/>
            <person name="Bhargava A."/>
            <person name="Sureshbabu K."/>
            <person name="Batra K."/>
            <person name="Sharma T.R."/>
            <person name="Mohapatra T."/>
            <person name="Singh N.K."/>
            <person name="Messing J."/>
            <person name="Nelson A.B."/>
            <person name="Fuks G."/>
            <person name="Kavchok S."/>
            <person name="Keizer G."/>
            <person name="Linton E."/>
            <person name="Llaca V."/>
            <person name="Song R."/>
            <person name="Tanyolac B."/>
            <person name="Young S."/>
            <person name="Ho-Il K."/>
            <person name="Hahn J.H."/>
            <person name="Sangsakoo G."/>
            <person name="Vanavichit A."/>
            <person name="de Mattos Luiz.A.T."/>
            <person name="Zimmer P.D."/>
            <person name="Malone G."/>
            <person name="Dellagostin O."/>
            <person name="de Oliveira A.C."/>
            <person name="Bevan M."/>
            <person name="Bancroft I."/>
            <person name="Minx P."/>
            <person name="Cordum H."/>
            <person name="Wilson R."/>
            <person name="Cheng Z."/>
            <person name="Jin W."/>
            <person name="Jiang J."/>
            <person name="Leong S.A."/>
            <person name="Iwama H."/>
            <person name="Gojobori T."/>
            <person name="Itoh T."/>
            <person name="Niimura Y."/>
            <person name="Fujii Y."/>
            <person name="Habara T."/>
            <person name="Sakai H."/>
            <person name="Sato Y."/>
            <person name="Wilson G."/>
            <person name="Kumar K."/>
            <person name="McCouch S."/>
            <person name="Juretic N."/>
            <person name="Hoen D."/>
            <person name="Wright S."/>
            <person name="Bruskiewich R."/>
            <person name="Bureau T."/>
            <person name="Miyao A."/>
            <person name="Hirochika H."/>
            <person name="Nishikawa T."/>
            <person name="Kadowaki K."/>
            <person name="Sugiura M."/>
            <person name="Burr B."/>
            <person name="Sasaki T."/>
        </authorList>
    </citation>
    <scope>NUCLEOTIDE SEQUENCE [LARGE SCALE GENOMIC DNA]</scope>
    <source>
        <strain evidence="3">cv. Nipponbare</strain>
    </source>
</reference>
<dbReference type="AlphaFoldDB" id="Q8H8V2"/>
<name>Q8H8V2_ORYSJ</name>